<reference evidence="1 2" key="1">
    <citation type="submission" date="2019-07" db="EMBL/GenBank/DDBJ databases">
        <title>Whole genome shotgun sequence of Oceanobacillus sojae NBRC 105379.</title>
        <authorList>
            <person name="Hosoyama A."/>
            <person name="Uohara A."/>
            <person name="Ohji S."/>
            <person name="Ichikawa N."/>
        </authorList>
    </citation>
    <scope>NUCLEOTIDE SEQUENCE [LARGE SCALE GENOMIC DNA]</scope>
    <source>
        <strain evidence="1 2">NBRC 105379</strain>
    </source>
</reference>
<gene>
    <name evidence="1" type="ORF">OSO01_24620</name>
</gene>
<organism evidence="1 2">
    <name type="scientific">Oceanobacillus sojae</name>
    <dbReference type="NCBI Taxonomy" id="582851"/>
    <lineage>
        <taxon>Bacteria</taxon>
        <taxon>Bacillati</taxon>
        <taxon>Bacillota</taxon>
        <taxon>Bacilli</taxon>
        <taxon>Bacillales</taxon>
        <taxon>Bacillaceae</taxon>
        <taxon>Oceanobacillus</taxon>
    </lineage>
</organism>
<keyword evidence="2" id="KW-1185">Reference proteome</keyword>
<proteinExistence type="predicted"/>
<dbReference type="AlphaFoldDB" id="A0A511ZJU9"/>
<dbReference type="Proteomes" id="UP000321558">
    <property type="component" value="Unassembled WGS sequence"/>
</dbReference>
<evidence type="ECO:0000313" key="2">
    <source>
        <dbReference type="Proteomes" id="UP000321558"/>
    </source>
</evidence>
<accession>A0A511ZJU9</accession>
<protein>
    <submittedName>
        <fullName evidence="1">Uncharacterized protein</fullName>
    </submittedName>
</protein>
<sequence>MEKRTHAALVHVDEGLEQGMGYIVKQAYQTALDADNPSLDIHLHVNKHDLGQVAYTFLFSV</sequence>
<comment type="caution">
    <text evidence="1">The sequence shown here is derived from an EMBL/GenBank/DDBJ whole genome shotgun (WGS) entry which is preliminary data.</text>
</comment>
<dbReference type="EMBL" id="BJYM01000009">
    <property type="protein sequence ID" value="GEN87723.1"/>
    <property type="molecule type" value="Genomic_DNA"/>
</dbReference>
<name>A0A511ZJU9_9BACI</name>
<evidence type="ECO:0000313" key="1">
    <source>
        <dbReference type="EMBL" id="GEN87723.1"/>
    </source>
</evidence>